<feature type="transmembrane region" description="Helical" evidence="10">
    <location>
        <begin position="276"/>
        <end position="295"/>
    </location>
</feature>
<gene>
    <name evidence="12" type="ORF">SAMN02982931_00822</name>
</gene>
<comment type="subcellular location">
    <subcellularLocation>
        <location evidence="1">Cell membrane</location>
        <topology evidence="1">Multi-pass membrane protein</topology>
    </subcellularLocation>
</comment>
<evidence type="ECO:0000256" key="4">
    <source>
        <dbReference type="ARBA" id="ARBA00022475"/>
    </source>
</evidence>
<dbReference type="InterPro" id="IPR006153">
    <property type="entry name" value="Cation/H_exchanger_TM"/>
</dbReference>
<keyword evidence="6 10" id="KW-1133">Transmembrane helix</keyword>
<dbReference type="InterPro" id="IPR038770">
    <property type="entry name" value="Na+/solute_symporter_sf"/>
</dbReference>
<evidence type="ECO:0000256" key="10">
    <source>
        <dbReference type="SAM" id="Phobius"/>
    </source>
</evidence>
<evidence type="ECO:0000259" key="11">
    <source>
        <dbReference type="Pfam" id="PF00999"/>
    </source>
</evidence>
<dbReference type="GO" id="GO:0005886">
    <property type="term" value="C:plasma membrane"/>
    <property type="evidence" value="ECO:0007669"/>
    <property type="project" value="UniProtKB-SubCell"/>
</dbReference>
<organism evidence="12 13">
    <name type="scientific">Bauldia litoralis</name>
    <dbReference type="NCBI Taxonomy" id="665467"/>
    <lineage>
        <taxon>Bacteria</taxon>
        <taxon>Pseudomonadati</taxon>
        <taxon>Pseudomonadota</taxon>
        <taxon>Alphaproteobacteria</taxon>
        <taxon>Hyphomicrobiales</taxon>
        <taxon>Kaistiaceae</taxon>
        <taxon>Bauldia</taxon>
    </lineage>
</organism>
<sequence length="632" mass="67038">MLESLNIAIFIGSALVMVAVLTSLVSFRFGAPLLLVFLIVGLLAGEDGPLGIDFDNAGVAFFVGAIALAIILFDAGFETRVATLRVAAGPAAVLSTVGVVLTALMVGFVAQYLFGIPFFAGVLLGAIVAPTDAAAVFFLLRVGGITLRDRVRSTLEVESGSNDPISIFLTLVLVEWMVGGAVTDGLTGEIAVRFLLQIGLGTVAGLAGGWVIAQIVNRAQLEPALYPIIVIAAALAVFALTGMIGGSGFLAVYLAGIVAGNTRIRHALALRRFQQGTTWLSQIAMFLTLGLLATPSQFPAIVLPAIALAAFLTFVARPVAVWLCLLPFGFSRNEIAFVSWVGLRGAVSILLAILPVIGRLPDAQAIFNTAFIVVLASLVVQGWSIGAVGRFLGMVVPARFGPVERIELELPGRGDHEIVAYVVHPESPVANGQRIPRWARPALIVRGGRSLRPDRAGRPQAGDHIYVLTTANFIRLLDGLFAGPVEGAGDPDLYGEFSIGPDTSLAELATLYDLPMDKENGDITVGEMLRRELAGNIEHGDRVAYGRIDLIVRSVDDDHRIVEVGLALEQSTRAAPRIPIFQDRREIAALFRRGRMRLRRRGMGDAGALSTSDPEPAEETPDDPSGDGNGRP</sequence>
<feature type="transmembrane region" description="Helical" evidence="10">
    <location>
        <begin position="301"/>
        <end position="325"/>
    </location>
</feature>
<dbReference type="RefSeq" id="WP_244521142.1">
    <property type="nucleotide sequence ID" value="NZ_FMXQ01000002.1"/>
</dbReference>
<keyword evidence="8 10" id="KW-0472">Membrane</keyword>
<keyword evidence="3" id="KW-0050">Antiport</keyword>
<keyword evidence="7" id="KW-0406">Ion transport</keyword>
<dbReference type="PANTHER" id="PTHR32507">
    <property type="entry name" value="NA(+)/H(+) ANTIPORTER 1"/>
    <property type="match status" value="1"/>
</dbReference>
<dbReference type="NCBIfam" id="NF003715">
    <property type="entry name" value="PRK05326.1-2"/>
    <property type="match status" value="1"/>
</dbReference>
<feature type="compositionally biased region" description="Acidic residues" evidence="9">
    <location>
        <begin position="615"/>
        <end position="625"/>
    </location>
</feature>
<evidence type="ECO:0000256" key="3">
    <source>
        <dbReference type="ARBA" id="ARBA00022449"/>
    </source>
</evidence>
<feature type="transmembrane region" description="Helical" evidence="10">
    <location>
        <begin position="6"/>
        <end position="24"/>
    </location>
</feature>
<feature type="transmembrane region" description="Helical" evidence="10">
    <location>
        <begin position="370"/>
        <end position="392"/>
    </location>
</feature>
<proteinExistence type="predicted"/>
<evidence type="ECO:0000313" key="12">
    <source>
        <dbReference type="EMBL" id="SDB11378.1"/>
    </source>
</evidence>
<dbReference type="Gene3D" id="1.20.1530.20">
    <property type="match status" value="1"/>
</dbReference>
<evidence type="ECO:0000256" key="6">
    <source>
        <dbReference type="ARBA" id="ARBA00022989"/>
    </source>
</evidence>
<dbReference type="GO" id="GO:1902600">
    <property type="term" value="P:proton transmembrane transport"/>
    <property type="evidence" value="ECO:0007669"/>
    <property type="project" value="InterPro"/>
</dbReference>
<dbReference type="GO" id="GO:0015297">
    <property type="term" value="F:antiporter activity"/>
    <property type="evidence" value="ECO:0007669"/>
    <property type="project" value="UniProtKB-KW"/>
</dbReference>
<dbReference type="NCBIfam" id="NF003714">
    <property type="entry name" value="PRK05326.1-1"/>
    <property type="match status" value="1"/>
</dbReference>
<feature type="transmembrane region" description="Helical" evidence="10">
    <location>
        <begin position="337"/>
        <end position="358"/>
    </location>
</feature>
<dbReference type="Proteomes" id="UP000199071">
    <property type="component" value="Unassembled WGS sequence"/>
</dbReference>
<keyword evidence="13" id="KW-1185">Reference proteome</keyword>
<evidence type="ECO:0000256" key="9">
    <source>
        <dbReference type="SAM" id="MobiDB-lite"/>
    </source>
</evidence>
<feature type="transmembrane region" description="Helical" evidence="10">
    <location>
        <begin position="57"/>
        <end position="77"/>
    </location>
</feature>
<feature type="transmembrane region" description="Helical" evidence="10">
    <location>
        <begin position="225"/>
        <end position="255"/>
    </location>
</feature>
<name>A0A1G6ASK5_9HYPH</name>
<feature type="domain" description="Cation/H+ exchanger transmembrane" evidence="11">
    <location>
        <begin position="17"/>
        <end position="388"/>
    </location>
</feature>
<dbReference type="NCBIfam" id="NF003716">
    <property type="entry name" value="PRK05326.1-3"/>
    <property type="match status" value="1"/>
</dbReference>
<feature type="transmembrane region" description="Helical" evidence="10">
    <location>
        <begin position="29"/>
        <end position="45"/>
    </location>
</feature>
<feature type="transmembrane region" description="Helical" evidence="10">
    <location>
        <begin position="89"/>
        <end position="110"/>
    </location>
</feature>
<dbReference type="AlphaFoldDB" id="A0A1G6ASK5"/>
<evidence type="ECO:0000256" key="8">
    <source>
        <dbReference type="ARBA" id="ARBA00023136"/>
    </source>
</evidence>
<evidence type="ECO:0000256" key="1">
    <source>
        <dbReference type="ARBA" id="ARBA00004651"/>
    </source>
</evidence>
<keyword evidence="2" id="KW-0813">Transport</keyword>
<dbReference type="Pfam" id="PF00999">
    <property type="entry name" value="Na_H_Exchanger"/>
    <property type="match status" value="1"/>
</dbReference>
<evidence type="ECO:0000313" key="13">
    <source>
        <dbReference type="Proteomes" id="UP000199071"/>
    </source>
</evidence>
<dbReference type="PANTHER" id="PTHR32507:SF7">
    <property type="entry name" value="K(+)_H(+) ANTIPORTER NHAP2"/>
    <property type="match status" value="1"/>
</dbReference>
<evidence type="ECO:0000256" key="5">
    <source>
        <dbReference type="ARBA" id="ARBA00022692"/>
    </source>
</evidence>
<dbReference type="EMBL" id="FMXQ01000002">
    <property type="protein sequence ID" value="SDB11378.1"/>
    <property type="molecule type" value="Genomic_DNA"/>
</dbReference>
<feature type="region of interest" description="Disordered" evidence="9">
    <location>
        <begin position="601"/>
        <end position="632"/>
    </location>
</feature>
<protein>
    <submittedName>
        <fullName evidence="12">Cell volume regulation protein A</fullName>
    </submittedName>
</protein>
<dbReference type="STRING" id="665467.SAMN02982931_00822"/>
<accession>A0A1G6ASK5</accession>
<feature type="transmembrane region" description="Helical" evidence="10">
    <location>
        <begin position="116"/>
        <end position="140"/>
    </location>
</feature>
<evidence type="ECO:0000256" key="7">
    <source>
        <dbReference type="ARBA" id="ARBA00023065"/>
    </source>
</evidence>
<keyword evidence="4" id="KW-1003">Cell membrane</keyword>
<keyword evidence="5 10" id="KW-0812">Transmembrane</keyword>
<evidence type="ECO:0000256" key="2">
    <source>
        <dbReference type="ARBA" id="ARBA00022448"/>
    </source>
</evidence>
<feature type="transmembrane region" description="Helical" evidence="10">
    <location>
        <begin position="194"/>
        <end position="213"/>
    </location>
</feature>
<reference evidence="12 13" key="1">
    <citation type="submission" date="2016-10" db="EMBL/GenBank/DDBJ databases">
        <authorList>
            <person name="de Groot N.N."/>
        </authorList>
    </citation>
    <scope>NUCLEOTIDE SEQUENCE [LARGE SCALE GENOMIC DNA]</scope>
    <source>
        <strain evidence="12 13">ATCC 35022</strain>
    </source>
</reference>